<dbReference type="PROSITE" id="PS00973">
    <property type="entry name" value="USP_2"/>
    <property type="match status" value="1"/>
</dbReference>
<keyword evidence="4" id="KW-0645">Protease</keyword>
<protein>
    <recommendedName>
        <fullName evidence="3">ubiquitinyl hydrolase 1</fullName>
        <ecNumber evidence="3">3.4.19.12</ecNumber>
    </recommendedName>
</protein>
<evidence type="ECO:0000256" key="2">
    <source>
        <dbReference type="ARBA" id="ARBA00009085"/>
    </source>
</evidence>
<dbReference type="OrthoDB" id="2248014at2759"/>
<dbReference type="InterPro" id="IPR018200">
    <property type="entry name" value="USP_CS"/>
</dbReference>
<dbReference type="PROSITE" id="PS50235">
    <property type="entry name" value="USP_3"/>
    <property type="match status" value="1"/>
</dbReference>
<dbReference type="EC" id="3.4.19.12" evidence="3"/>
<evidence type="ECO:0000256" key="3">
    <source>
        <dbReference type="ARBA" id="ARBA00012759"/>
    </source>
</evidence>
<dbReference type="EMBL" id="UXUI01009410">
    <property type="protein sequence ID" value="VDD93654.1"/>
    <property type="molecule type" value="Genomic_DNA"/>
</dbReference>
<dbReference type="GO" id="GO:0016579">
    <property type="term" value="P:protein deubiquitination"/>
    <property type="evidence" value="ECO:0007669"/>
    <property type="project" value="InterPro"/>
</dbReference>
<dbReference type="WBParaSite" id="EVEC_0000896401-mRNA-1">
    <property type="protein sequence ID" value="EVEC_0000896401-mRNA-1"/>
    <property type="gene ID" value="EVEC_0000896401"/>
</dbReference>
<dbReference type="GO" id="GO:0004843">
    <property type="term" value="F:cysteine-type deubiquitinase activity"/>
    <property type="evidence" value="ECO:0007669"/>
    <property type="project" value="UniProtKB-EC"/>
</dbReference>
<dbReference type="InterPro" id="IPR038765">
    <property type="entry name" value="Papain-like_cys_pep_sf"/>
</dbReference>
<dbReference type="AlphaFoldDB" id="A0A0N4VE64"/>
<reference evidence="11" key="1">
    <citation type="submission" date="2017-02" db="UniProtKB">
        <authorList>
            <consortium name="WormBaseParasite"/>
        </authorList>
    </citation>
    <scope>IDENTIFICATION</scope>
</reference>
<dbReference type="GO" id="GO:0005829">
    <property type="term" value="C:cytosol"/>
    <property type="evidence" value="ECO:0007669"/>
    <property type="project" value="TreeGrafter"/>
</dbReference>
<evidence type="ECO:0000259" key="8">
    <source>
        <dbReference type="PROSITE" id="PS50235"/>
    </source>
</evidence>
<dbReference type="STRING" id="51028.A0A0N4VE64"/>
<name>A0A0N4VE64_ENTVE</name>
<dbReference type="GO" id="GO:0006508">
    <property type="term" value="P:proteolysis"/>
    <property type="evidence" value="ECO:0007669"/>
    <property type="project" value="UniProtKB-KW"/>
</dbReference>
<comment type="catalytic activity">
    <reaction evidence="1">
        <text>Thiol-dependent hydrolysis of ester, thioester, amide, peptide and isopeptide bonds formed by the C-terminal Gly of ubiquitin (a 76-residue protein attached to proteins as an intracellular targeting signal).</text>
        <dbReference type="EC" id="3.4.19.12"/>
    </reaction>
</comment>
<evidence type="ECO:0000313" key="11">
    <source>
        <dbReference type="WBParaSite" id="EVEC_0000896401-mRNA-1"/>
    </source>
</evidence>
<dbReference type="Proteomes" id="UP000274131">
    <property type="component" value="Unassembled WGS sequence"/>
</dbReference>
<reference evidence="9 10" key="2">
    <citation type="submission" date="2018-10" db="EMBL/GenBank/DDBJ databases">
        <authorList>
            <consortium name="Pathogen Informatics"/>
        </authorList>
    </citation>
    <scope>NUCLEOTIDE SEQUENCE [LARGE SCALE GENOMIC DNA]</scope>
</reference>
<dbReference type="Gene3D" id="3.90.70.10">
    <property type="entry name" value="Cysteine proteinases"/>
    <property type="match status" value="1"/>
</dbReference>
<dbReference type="PANTHER" id="PTHR24006:SF888">
    <property type="entry name" value="UBIQUITIN CARBOXYL-TERMINAL HYDROLASE 30"/>
    <property type="match status" value="1"/>
</dbReference>
<dbReference type="SUPFAM" id="SSF54001">
    <property type="entry name" value="Cysteine proteinases"/>
    <property type="match status" value="1"/>
</dbReference>
<evidence type="ECO:0000313" key="10">
    <source>
        <dbReference type="Proteomes" id="UP000274131"/>
    </source>
</evidence>
<comment type="similarity">
    <text evidence="2">Belongs to the peptidase C19 family.</text>
</comment>
<keyword evidence="10" id="KW-1185">Reference proteome</keyword>
<dbReference type="PANTHER" id="PTHR24006">
    <property type="entry name" value="UBIQUITIN CARBOXYL-TERMINAL HYDROLASE"/>
    <property type="match status" value="1"/>
</dbReference>
<dbReference type="Pfam" id="PF00443">
    <property type="entry name" value="UCH"/>
    <property type="match status" value="1"/>
</dbReference>
<evidence type="ECO:0000256" key="5">
    <source>
        <dbReference type="ARBA" id="ARBA00022786"/>
    </source>
</evidence>
<keyword evidence="7" id="KW-0788">Thiol protease</keyword>
<evidence type="ECO:0000256" key="4">
    <source>
        <dbReference type="ARBA" id="ARBA00022670"/>
    </source>
</evidence>
<organism evidence="11">
    <name type="scientific">Enterobius vermicularis</name>
    <name type="common">Human pinworm</name>
    <dbReference type="NCBI Taxonomy" id="51028"/>
    <lineage>
        <taxon>Eukaryota</taxon>
        <taxon>Metazoa</taxon>
        <taxon>Ecdysozoa</taxon>
        <taxon>Nematoda</taxon>
        <taxon>Chromadorea</taxon>
        <taxon>Rhabditida</taxon>
        <taxon>Spirurina</taxon>
        <taxon>Oxyuridomorpha</taxon>
        <taxon>Oxyuroidea</taxon>
        <taxon>Oxyuridae</taxon>
        <taxon>Enterobius</taxon>
    </lineage>
</organism>
<evidence type="ECO:0000256" key="7">
    <source>
        <dbReference type="ARBA" id="ARBA00022807"/>
    </source>
</evidence>
<dbReference type="InterPro" id="IPR028889">
    <property type="entry name" value="USP"/>
</dbReference>
<sequence>MIRDAKCDKCTERKTTAINGVVKKHGFCRLPSLLVLRVERVIYMPSGYVLKRNDRFSFPEILDVEKFCFFSRPQVWKLFEKNYFFLVLGGYFRQMLVCGILYNGTIANSSFLFSDAENLEDLAASISACSLRFKYRLRAVSVHMGEPESGHFITYRRGIGSVGDTAWYKTSDSQNFRSQLFCNSYITYWQYCTLGTTSCKNSRSLA</sequence>
<keyword evidence="5" id="KW-0833">Ubl conjugation pathway</keyword>
<gene>
    <name evidence="9" type="ORF">EVEC_LOCUS8405</name>
</gene>
<evidence type="ECO:0000256" key="1">
    <source>
        <dbReference type="ARBA" id="ARBA00000707"/>
    </source>
</evidence>
<proteinExistence type="inferred from homology"/>
<evidence type="ECO:0000313" key="9">
    <source>
        <dbReference type="EMBL" id="VDD93654.1"/>
    </source>
</evidence>
<dbReference type="InterPro" id="IPR001394">
    <property type="entry name" value="Peptidase_C19_UCH"/>
</dbReference>
<accession>A0A0N4VE64</accession>
<evidence type="ECO:0000256" key="6">
    <source>
        <dbReference type="ARBA" id="ARBA00022801"/>
    </source>
</evidence>
<keyword evidence="6" id="KW-0378">Hydrolase</keyword>
<dbReference type="InterPro" id="IPR050164">
    <property type="entry name" value="Peptidase_C19"/>
</dbReference>
<feature type="domain" description="USP" evidence="8">
    <location>
        <begin position="1"/>
        <end position="192"/>
    </location>
</feature>
<dbReference type="GO" id="GO:0005634">
    <property type="term" value="C:nucleus"/>
    <property type="evidence" value="ECO:0007669"/>
    <property type="project" value="TreeGrafter"/>
</dbReference>